<evidence type="ECO:0000313" key="1">
    <source>
        <dbReference type="EMBL" id="KAK7403640.1"/>
    </source>
</evidence>
<proteinExistence type="predicted"/>
<gene>
    <name evidence="1" type="ORF">QQX98_010605</name>
</gene>
<dbReference type="EMBL" id="JAZAVJ010000237">
    <property type="protein sequence ID" value="KAK7403640.1"/>
    <property type="molecule type" value="Genomic_DNA"/>
</dbReference>
<sequence length="358" mass="40318">MDEDLISAEEQRKLLKLLSALLKGGNSARAFEADSEDNEPLSEDGCFAPGTKILTSNGEINIEDVQEDAQILTEVGDSPDNVLFYGFNHEQPFFSASNVFQTTTGRRAVDPETALQENLFLEDNIGRLNAGHVLFHTTMAKCAPIRAIHLKKGLRSYHANGFLMHLNYPEITNESVVKMIGILPRKQQSDVLSRFPKLRPLMESGTHSLRNPRAFEPDLESQFEMSMTQQHLNRCWKISCQDSGGLDDAGYTLEVREGEVFIDDESCDIARVDQTMISWERYLEGSGWEHGMLEMNCEHMVGEGVIYRGSENQNEPGPESYRISATLLRRADPRIHEEVYGHQRLQGTPSEFLINIGP</sequence>
<dbReference type="SUPFAM" id="SSF51294">
    <property type="entry name" value="Hedgehog/intein (Hint) domain"/>
    <property type="match status" value="1"/>
</dbReference>
<dbReference type="Gene3D" id="2.170.16.10">
    <property type="entry name" value="Hedgehog/Intein (Hint) domain"/>
    <property type="match status" value="1"/>
</dbReference>
<reference evidence="1 2" key="1">
    <citation type="journal article" date="2025" name="Microbiol. Resour. Announc.">
        <title>Draft genome sequences for Neonectria magnoliae and Neonectria punicea, canker pathogens of Liriodendron tulipifera and Acer saccharum in West Virginia.</title>
        <authorList>
            <person name="Petronek H.M."/>
            <person name="Kasson M.T."/>
            <person name="Metheny A.M."/>
            <person name="Stauder C.M."/>
            <person name="Lovett B."/>
            <person name="Lynch S.C."/>
            <person name="Garnas J.R."/>
            <person name="Kasson L.R."/>
            <person name="Stajich J.E."/>
        </authorList>
    </citation>
    <scope>NUCLEOTIDE SEQUENCE [LARGE SCALE GENOMIC DNA]</scope>
    <source>
        <strain evidence="1 2">NRRL 64653</strain>
    </source>
</reference>
<keyword evidence="2" id="KW-1185">Reference proteome</keyword>
<comment type="caution">
    <text evidence="1">The sequence shown here is derived from an EMBL/GenBank/DDBJ whole genome shotgun (WGS) entry which is preliminary data.</text>
</comment>
<accession>A0ABR1GPG8</accession>
<name>A0ABR1GPG8_9HYPO</name>
<dbReference type="PROSITE" id="PS50817">
    <property type="entry name" value="INTEIN_N_TER"/>
    <property type="match status" value="1"/>
</dbReference>
<dbReference type="Proteomes" id="UP001498476">
    <property type="component" value="Unassembled WGS sequence"/>
</dbReference>
<organism evidence="1 2">
    <name type="scientific">Neonectria punicea</name>
    <dbReference type="NCBI Taxonomy" id="979145"/>
    <lineage>
        <taxon>Eukaryota</taxon>
        <taxon>Fungi</taxon>
        <taxon>Dikarya</taxon>
        <taxon>Ascomycota</taxon>
        <taxon>Pezizomycotina</taxon>
        <taxon>Sordariomycetes</taxon>
        <taxon>Hypocreomycetidae</taxon>
        <taxon>Hypocreales</taxon>
        <taxon>Nectriaceae</taxon>
        <taxon>Neonectria</taxon>
    </lineage>
</organism>
<protein>
    <submittedName>
        <fullName evidence="1">Uncharacterized protein</fullName>
    </submittedName>
</protein>
<dbReference type="InterPro" id="IPR006141">
    <property type="entry name" value="Intein_N"/>
</dbReference>
<dbReference type="InterPro" id="IPR036844">
    <property type="entry name" value="Hint_dom_sf"/>
</dbReference>
<evidence type="ECO:0000313" key="2">
    <source>
        <dbReference type="Proteomes" id="UP001498476"/>
    </source>
</evidence>